<proteinExistence type="predicted"/>
<comment type="caution">
    <text evidence="1">The sequence shown here is derived from an EMBL/GenBank/DDBJ whole genome shotgun (WGS) entry which is preliminary data.</text>
</comment>
<evidence type="ECO:0000313" key="1">
    <source>
        <dbReference type="EMBL" id="GFR85605.1"/>
    </source>
</evidence>
<protein>
    <submittedName>
        <fullName evidence="1">Uncharacterized protein</fullName>
    </submittedName>
</protein>
<dbReference type="Proteomes" id="UP000762676">
    <property type="component" value="Unassembled WGS sequence"/>
</dbReference>
<accession>A0AAV4GKN8</accession>
<dbReference type="EMBL" id="BMAT01005019">
    <property type="protein sequence ID" value="GFR85605.1"/>
    <property type="molecule type" value="Genomic_DNA"/>
</dbReference>
<evidence type="ECO:0000313" key="2">
    <source>
        <dbReference type="Proteomes" id="UP000762676"/>
    </source>
</evidence>
<sequence length="111" mass="12995">MLSVRRQVKLPSLTILEARWRLFGHVLRQATNTLPNVAMTKYFKTEESKQRGRPKTSIVTTLRRYLKSHNSDHWPIRLYSNKDLDHLRDTQIRLEAPDNSNVQISPGRDVS</sequence>
<dbReference type="AlphaFoldDB" id="A0AAV4GKN8"/>
<gene>
    <name evidence="1" type="ORF">ElyMa_002445900</name>
</gene>
<reference evidence="1 2" key="1">
    <citation type="journal article" date="2021" name="Elife">
        <title>Chloroplast acquisition without the gene transfer in kleptoplastic sea slugs, Plakobranchus ocellatus.</title>
        <authorList>
            <person name="Maeda T."/>
            <person name="Takahashi S."/>
            <person name="Yoshida T."/>
            <person name="Shimamura S."/>
            <person name="Takaki Y."/>
            <person name="Nagai Y."/>
            <person name="Toyoda A."/>
            <person name="Suzuki Y."/>
            <person name="Arimoto A."/>
            <person name="Ishii H."/>
            <person name="Satoh N."/>
            <person name="Nishiyama T."/>
            <person name="Hasebe M."/>
            <person name="Maruyama T."/>
            <person name="Minagawa J."/>
            <person name="Obokata J."/>
            <person name="Shigenobu S."/>
        </authorList>
    </citation>
    <scope>NUCLEOTIDE SEQUENCE [LARGE SCALE GENOMIC DNA]</scope>
</reference>
<keyword evidence="2" id="KW-1185">Reference proteome</keyword>
<name>A0AAV4GKN8_9GAST</name>
<organism evidence="1 2">
    <name type="scientific">Elysia marginata</name>
    <dbReference type="NCBI Taxonomy" id="1093978"/>
    <lineage>
        <taxon>Eukaryota</taxon>
        <taxon>Metazoa</taxon>
        <taxon>Spiralia</taxon>
        <taxon>Lophotrochozoa</taxon>
        <taxon>Mollusca</taxon>
        <taxon>Gastropoda</taxon>
        <taxon>Heterobranchia</taxon>
        <taxon>Euthyneura</taxon>
        <taxon>Panpulmonata</taxon>
        <taxon>Sacoglossa</taxon>
        <taxon>Placobranchoidea</taxon>
        <taxon>Plakobranchidae</taxon>
        <taxon>Elysia</taxon>
    </lineage>
</organism>